<comment type="caution">
    <text evidence="2">The sequence shown here is derived from an EMBL/GenBank/DDBJ whole genome shotgun (WGS) entry which is preliminary data.</text>
</comment>
<organism evidence="2 3">
    <name type="scientific">Asaia siamensis</name>
    <dbReference type="NCBI Taxonomy" id="110479"/>
    <lineage>
        <taxon>Bacteria</taxon>
        <taxon>Pseudomonadati</taxon>
        <taxon>Pseudomonadota</taxon>
        <taxon>Alphaproteobacteria</taxon>
        <taxon>Acetobacterales</taxon>
        <taxon>Acetobacteraceae</taxon>
        <taxon>Asaia</taxon>
    </lineage>
</organism>
<accession>A0ABQ1M5P6</accession>
<gene>
    <name evidence="2" type="ORF">GCM10007207_21140</name>
</gene>
<evidence type="ECO:0000313" key="2">
    <source>
        <dbReference type="EMBL" id="GGC35363.1"/>
    </source>
</evidence>
<sequence>MARPGLVCLWVGSLLASFFCCYRPRSLRQGVIRSLSLGGSALWLAQATLPGVSSGLAGRTGWLRALGVSLALVCEGAALIALLRVLFGRECDPRLLEDQGVPRFVARLIVAEARFWRRVLEFLTGR</sequence>
<dbReference type="EMBL" id="BMCH01000005">
    <property type="protein sequence ID" value="GGC35363.1"/>
    <property type="molecule type" value="Genomic_DNA"/>
</dbReference>
<protein>
    <submittedName>
        <fullName evidence="2">Uncharacterized protein</fullName>
    </submittedName>
</protein>
<keyword evidence="1" id="KW-0472">Membrane</keyword>
<keyword evidence="1" id="KW-0812">Transmembrane</keyword>
<keyword evidence="3" id="KW-1185">Reference proteome</keyword>
<reference evidence="3" key="1">
    <citation type="journal article" date="2019" name="Int. J. Syst. Evol. Microbiol.">
        <title>The Global Catalogue of Microorganisms (GCM) 10K type strain sequencing project: providing services to taxonomists for standard genome sequencing and annotation.</title>
        <authorList>
            <consortium name="The Broad Institute Genomics Platform"/>
            <consortium name="The Broad Institute Genome Sequencing Center for Infectious Disease"/>
            <person name="Wu L."/>
            <person name="Ma J."/>
        </authorList>
    </citation>
    <scope>NUCLEOTIDE SEQUENCE [LARGE SCALE GENOMIC DNA]</scope>
    <source>
        <strain evidence="3">CCM 7132</strain>
    </source>
</reference>
<evidence type="ECO:0000256" key="1">
    <source>
        <dbReference type="SAM" id="Phobius"/>
    </source>
</evidence>
<evidence type="ECO:0000313" key="3">
    <source>
        <dbReference type="Proteomes" id="UP000637769"/>
    </source>
</evidence>
<name>A0ABQ1M5P6_9PROT</name>
<proteinExistence type="predicted"/>
<feature type="transmembrane region" description="Helical" evidence="1">
    <location>
        <begin position="62"/>
        <end position="87"/>
    </location>
</feature>
<keyword evidence="1" id="KW-1133">Transmembrane helix</keyword>
<dbReference type="Proteomes" id="UP000637769">
    <property type="component" value="Unassembled WGS sequence"/>
</dbReference>